<evidence type="ECO:0000256" key="3">
    <source>
        <dbReference type="ARBA" id="ARBA00022757"/>
    </source>
</evidence>
<dbReference type="GO" id="GO:0004252">
    <property type="term" value="F:serine-type endopeptidase activity"/>
    <property type="evidence" value="ECO:0007669"/>
    <property type="project" value="UniProtKB-EC"/>
</dbReference>
<dbReference type="PANTHER" id="PTHR24276">
    <property type="entry name" value="POLYSERASE-RELATED"/>
    <property type="match status" value="1"/>
</dbReference>
<dbReference type="InterPro" id="IPR001254">
    <property type="entry name" value="Trypsin_dom"/>
</dbReference>
<dbReference type="InterPro" id="IPR050430">
    <property type="entry name" value="Peptidase_S1"/>
</dbReference>
<evidence type="ECO:0000256" key="6">
    <source>
        <dbReference type="ARBA" id="ARBA00023145"/>
    </source>
</evidence>
<evidence type="ECO:0000256" key="1">
    <source>
        <dbReference type="ARBA" id="ARBA00007664"/>
    </source>
</evidence>
<dbReference type="GO" id="GO:0007586">
    <property type="term" value="P:digestion"/>
    <property type="evidence" value="ECO:0007669"/>
    <property type="project" value="UniProtKB-KW"/>
</dbReference>
<dbReference type="EC" id="3.4.21.4" evidence="9"/>
<evidence type="ECO:0000256" key="9">
    <source>
        <dbReference type="ARBA" id="ARBA00038868"/>
    </source>
</evidence>
<dbReference type="InterPro" id="IPR009003">
    <property type="entry name" value="Peptidase_S1_PA"/>
</dbReference>
<dbReference type="InterPro" id="IPR001314">
    <property type="entry name" value="Peptidase_S1A"/>
</dbReference>
<dbReference type="Proteomes" id="UP001607302">
    <property type="component" value="Unassembled WGS sequence"/>
</dbReference>
<evidence type="ECO:0000313" key="12">
    <source>
        <dbReference type="EMBL" id="KAL2716215.1"/>
    </source>
</evidence>
<keyword evidence="4" id="KW-0378">Hydrolase</keyword>
<dbReference type="InterPro" id="IPR043504">
    <property type="entry name" value="Peptidase_S1_PA_chymotrypsin"/>
</dbReference>
<comment type="similarity">
    <text evidence="1">Belongs to the peptidase S1 family.</text>
</comment>
<evidence type="ECO:0000256" key="8">
    <source>
        <dbReference type="ARBA" id="ARBA00036320"/>
    </source>
</evidence>
<evidence type="ECO:0000259" key="11">
    <source>
        <dbReference type="PROSITE" id="PS50240"/>
    </source>
</evidence>
<feature type="domain" description="Peptidase S1" evidence="11">
    <location>
        <begin position="556"/>
        <end position="782"/>
    </location>
</feature>
<keyword evidence="7" id="KW-1015">Disulfide bond</keyword>
<sequence>MRSKRILFFLCLGSLTSKIFTSSNNRRLKSWTNDSLHEFISFEQVDPAERAIENFLTKLAGPISGPITLRRTSNEKYGLQRTISEVCHVVRRNLMNFAQTCGLTSTVHRYKQNSAIRNIKSNDWFPEVLLRGSLLLHDLGGITKEVTSFVNRYLYKHNLSLPKNKVLNAKENPRFLGTIDDLSEFSDRLCDCTKSRTRNNRNGISILSKALANLAKDSPKDTLRVLGSRLEVALVNSSSNSGSSLDQLHVLFCNLVSNSSVHLNRDCIVEFKDLSECLFTQKRNPIKRSYNGINNHKSFLRNHWLSGIEDISNCFAVYDDDGNANVKCKTRRGIPKDPGRRIKYVYETLLGQRLSKRSPLHRVASDLGNVLSTTPWGKQLVEETCYYLSIYKDGVKKINRLSKHQNKNKRATAKYKKVSKSLELYKRGLLLKTLEAIDDIHRTMIEFEKIVVNGIKTAMKENWYGHLRILGCVSDWMTKLFLFYDYEKEKENETILSTTSQPFLSIESDENSYELSDLLSDEEDNSEYEDTALITTKKDSRTGRNEQEMHNIKPRIIGGYRINIRSRPFMVSLHDELNDFQCGANILSKRWVITALHCFNSIDQTDYYIRAGSNYTDYGGTLHRVKKIYAYNETIYPYWSTKIYYHDIALFKVTPPFRFSSMIQPIGLPNNNRIRRRLYVSGWGHSSLNSNSHRTLMTVNIPYVPFKACVNSVPLYKLLVRRDRHLCYGRRGKDSCYGDSGGPLADAHTIYGIVSFGHNCGEVSGVYAKISYYREWIKIITKL</sequence>
<name>A0ABD2A8V9_VESSQ</name>
<comment type="catalytic activity">
    <reaction evidence="8">
        <text>Preferential cleavage: Arg-|-Xaa, Lys-|-Xaa.</text>
        <dbReference type="EC" id="3.4.21.4"/>
    </reaction>
</comment>
<keyword evidence="2 12" id="KW-0645">Protease</keyword>
<evidence type="ECO:0000313" key="13">
    <source>
        <dbReference type="Proteomes" id="UP001607302"/>
    </source>
</evidence>
<feature type="chain" id="PRO_5044841687" description="trypsin" evidence="10">
    <location>
        <begin position="22"/>
        <end position="783"/>
    </location>
</feature>
<keyword evidence="6" id="KW-0865">Zymogen</keyword>
<reference evidence="12 13" key="1">
    <citation type="journal article" date="2024" name="Ann. Entomol. Soc. Am.">
        <title>Genomic analyses of the southern and eastern yellowjacket wasps (Hymenoptera: Vespidae) reveal evolutionary signatures of social life.</title>
        <authorList>
            <person name="Catto M.A."/>
            <person name="Caine P.B."/>
            <person name="Orr S.E."/>
            <person name="Hunt B.G."/>
            <person name="Goodisman M.A.D."/>
        </authorList>
    </citation>
    <scope>NUCLEOTIDE SEQUENCE [LARGE SCALE GENOMIC DNA]</scope>
    <source>
        <strain evidence="12">233</strain>
        <tissue evidence="12">Head and thorax</tissue>
    </source>
</reference>
<dbReference type="Gene3D" id="2.40.10.10">
    <property type="entry name" value="Trypsin-like serine proteases"/>
    <property type="match status" value="1"/>
</dbReference>
<evidence type="ECO:0000256" key="2">
    <source>
        <dbReference type="ARBA" id="ARBA00022670"/>
    </source>
</evidence>
<protein>
    <recommendedName>
        <fullName evidence="9">trypsin</fullName>
        <ecNumber evidence="9">3.4.21.4</ecNumber>
    </recommendedName>
</protein>
<dbReference type="InterPro" id="IPR033116">
    <property type="entry name" value="TRYPSIN_SER"/>
</dbReference>
<keyword evidence="12" id="KW-0472">Membrane</keyword>
<accession>A0ABD2A8V9</accession>
<evidence type="ECO:0000256" key="5">
    <source>
        <dbReference type="ARBA" id="ARBA00022825"/>
    </source>
</evidence>
<evidence type="ECO:0000256" key="4">
    <source>
        <dbReference type="ARBA" id="ARBA00022801"/>
    </source>
</evidence>
<keyword evidence="10" id="KW-0732">Signal</keyword>
<dbReference type="SUPFAM" id="SSF50494">
    <property type="entry name" value="Trypsin-like serine proteases"/>
    <property type="match status" value="1"/>
</dbReference>
<keyword evidence="5" id="KW-0720">Serine protease</keyword>
<gene>
    <name evidence="12" type="ORF">V1478_013891</name>
</gene>
<dbReference type="GO" id="GO:0006508">
    <property type="term" value="P:proteolysis"/>
    <property type="evidence" value="ECO:0007669"/>
    <property type="project" value="UniProtKB-KW"/>
</dbReference>
<dbReference type="Pfam" id="PF00089">
    <property type="entry name" value="Trypsin"/>
    <property type="match status" value="1"/>
</dbReference>
<dbReference type="CDD" id="cd00190">
    <property type="entry name" value="Tryp_SPc"/>
    <property type="match status" value="1"/>
</dbReference>
<keyword evidence="13" id="KW-1185">Reference proteome</keyword>
<evidence type="ECO:0000256" key="7">
    <source>
        <dbReference type="ARBA" id="ARBA00023157"/>
    </source>
</evidence>
<dbReference type="PROSITE" id="PS50240">
    <property type="entry name" value="TRYPSIN_DOM"/>
    <property type="match status" value="1"/>
</dbReference>
<proteinExistence type="inferred from homology"/>
<dbReference type="SMART" id="SM00020">
    <property type="entry name" value="Tryp_SPc"/>
    <property type="match status" value="1"/>
</dbReference>
<comment type="caution">
    <text evidence="12">The sequence shown here is derived from an EMBL/GenBank/DDBJ whole genome shotgun (WGS) entry which is preliminary data.</text>
</comment>
<dbReference type="AlphaFoldDB" id="A0ABD2A8V9"/>
<dbReference type="PROSITE" id="PS00135">
    <property type="entry name" value="TRYPSIN_SER"/>
    <property type="match status" value="1"/>
</dbReference>
<dbReference type="PANTHER" id="PTHR24276:SF97">
    <property type="entry name" value="GH13245P2-RELATED"/>
    <property type="match status" value="1"/>
</dbReference>
<feature type="signal peptide" evidence="10">
    <location>
        <begin position="1"/>
        <end position="21"/>
    </location>
</feature>
<dbReference type="PRINTS" id="PR00722">
    <property type="entry name" value="CHYMOTRYPSIN"/>
</dbReference>
<evidence type="ECO:0000256" key="10">
    <source>
        <dbReference type="SAM" id="SignalP"/>
    </source>
</evidence>
<organism evidence="12 13">
    <name type="scientific">Vespula squamosa</name>
    <name type="common">Southern yellow jacket</name>
    <name type="synonym">Wasp</name>
    <dbReference type="NCBI Taxonomy" id="30214"/>
    <lineage>
        <taxon>Eukaryota</taxon>
        <taxon>Metazoa</taxon>
        <taxon>Ecdysozoa</taxon>
        <taxon>Arthropoda</taxon>
        <taxon>Hexapoda</taxon>
        <taxon>Insecta</taxon>
        <taxon>Pterygota</taxon>
        <taxon>Neoptera</taxon>
        <taxon>Endopterygota</taxon>
        <taxon>Hymenoptera</taxon>
        <taxon>Apocrita</taxon>
        <taxon>Aculeata</taxon>
        <taxon>Vespoidea</taxon>
        <taxon>Vespidae</taxon>
        <taxon>Vespinae</taxon>
        <taxon>Vespula</taxon>
    </lineage>
</organism>
<keyword evidence="12" id="KW-0812">Transmembrane</keyword>
<keyword evidence="3" id="KW-0222">Digestion</keyword>
<dbReference type="EMBL" id="JAUDFV010000154">
    <property type="protein sequence ID" value="KAL2716215.1"/>
    <property type="molecule type" value="Genomic_DNA"/>
</dbReference>